<dbReference type="AlphaFoldDB" id="A0A9N8RU81"/>
<protein>
    <recommendedName>
        <fullName evidence="3">YkgJ family cysteine cluster protein</fullName>
    </recommendedName>
</protein>
<comment type="caution">
    <text evidence="1">The sequence shown here is derived from an EMBL/GenBank/DDBJ whole genome shotgun (WGS) entry which is preliminary data.</text>
</comment>
<dbReference type="Pfam" id="PF03692">
    <property type="entry name" value="CxxCxxCC"/>
    <property type="match status" value="1"/>
</dbReference>
<dbReference type="RefSeq" id="WP_228875616.1">
    <property type="nucleotide sequence ID" value="NZ_CAJQYX010000003.1"/>
</dbReference>
<organism evidence="1 2">
    <name type="scientific">Paraburkholderia saeva</name>
    <dbReference type="NCBI Taxonomy" id="2777537"/>
    <lineage>
        <taxon>Bacteria</taxon>
        <taxon>Pseudomonadati</taxon>
        <taxon>Pseudomonadota</taxon>
        <taxon>Betaproteobacteria</taxon>
        <taxon>Burkholderiales</taxon>
        <taxon>Burkholderiaceae</taxon>
        <taxon>Paraburkholderia</taxon>
    </lineage>
</organism>
<sequence>MVASLQVSPFAVPDHACRPDCGACCIAPSISSPIPGMPDGKPAGVRCVQLGADLRCAIFGAPERPACCSGLQPQTDMCGTTRTEALAWLTQLEADTEPSRPVHSLSLS</sequence>
<name>A0A9N8RU81_9BURK</name>
<dbReference type="InterPro" id="IPR005358">
    <property type="entry name" value="Puta_zinc/iron-chelating_dom"/>
</dbReference>
<dbReference type="PANTHER" id="PTHR36931">
    <property type="entry name" value="UPF0153 PROTEIN YEIW"/>
    <property type="match status" value="1"/>
</dbReference>
<dbReference type="EMBL" id="CAJQZC010000002">
    <property type="protein sequence ID" value="CAG4890131.1"/>
    <property type="molecule type" value="Genomic_DNA"/>
</dbReference>
<reference evidence="1" key="1">
    <citation type="submission" date="2021-04" db="EMBL/GenBank/DDBJ databases">
        <authorList>
            <person name="Vanwijnsberghe S."/>
        </authorList>
    </citation>
    <scope>NUCLEOTIDE SEQUENCE</scope>
    <source>
        <strain evidence="1">LMG 31841</strain>
    </source>
</reference>
<gene>
    <name evidence="1" type="ORF">LMG31841_01010</name>
</gene>
<evidence type="ECO:0000313" key="2">
    <source>
        <dbReference type="Proteomes" id="UP000789704"/>
    </source>
</evidence>
<evidence type="ECO:0000313" key="1">
    <source>
        <dbReference type="EMBL" id="CAG4890131.1"/>
    </source>
</evidence>
<proteinExistence type="predicted"/>
<evidence type="ECO:0008006" key="3">
    <source>
        <dbReference type="Google" id="ProtNLM"/>
    </source>
</evidence>
<accession>A0A9N8RU81</accession>
<dbReference type="Proteomes" id="UP000789704">
    <property type="component" value="Unassembled WGS sequence"/>
</dbReference>
<dbReference type="PANTHER" id="PTHR36931:SF1">
    <property type="entry name" value="UPF0153 PROTEIN YEIW"/>
    <property type="match status" value="1"/>
</dbReference>
<dbReference type="InterPro" id="IPR052572">
    <property type="entry name" value="UPF0153_domain"/>
</dbReference>
<keyword evidence="2" id="KW-1185">Reference proteome</keyword>